<dbReference type="AlphaFoldDB" id="A0A841MQT5"/>
<dbReference type="InterPro" id="IPR019734">
    <property type="entry name" value="TPR_rpt"/>
</dbReference>
<dbReference type="GO" id="GO:0006508">
    <property type="term" value="P:proteolysis"/>
    <property type="evidence" value="ECO:0007669"/>
    <property type="project" value="InterPro"/>
</dbReference>
<keyword evidence="1" id="KW-0378">Hydrolase</keyword>
<comment type="caution">
    <text evidence="7">The sequence shown here is derived from an EMBL/GenBank/DDBJ whole genome shotgun (WGS) entry which is preliminary data.</text>
</comment>
<protein>
    <submittedName>
        <fullName evidence="7">Tetratricopeptide (TPR) repeat protein</fullName>
    </submittedName>
</protein>
<sequence length="514" mass="58879">MKKLAGTILFLILLNSLFAQNKLEEIDISYGPYTVGFSHYPSFDSSRVYSRIFDYSNKKTPRPIPISIWYPSNQEVKEITPLTVKDYVKILAEEQEWEYLPDYHLLNWFQEIQNTPQNEEQLQEKSNAYFDLKQLDGNFPTVIYSPSYQASSIENFILCEFLASHGYIVISSPSRGADSRFLEGGTVKDLETQARDIQFLIEKATQMPGVDPDKIASMGFSFGGMSNVLSQMRDSRIKALISLDGTVKYAYQTLQASPFFNIENVNVPFIHMAQKDIPKEVLEADNIEASLNSEFTFFDELEQNDAFQLKFLHLTHPYFSTMGILFGTRDPRQDHADSMIAESYKIVTSYTLNFLNAYLLGNEKALDFMKVSPENNGIKDGFLTIKKNQPIENRSFDFSDFNDLNNKNGYATLNENYDSLKVVYPNLEFPEGNLNTLGLQLLYNKETTEKSIRIFEFATRLYPNSANLFDSLGEAYLFHGDIEKAKINYQKSLELNPQNESAASVLKRLEKTKK</sequence>
<dbReference type="Gene3D" id="3.40.50.1820">
    <property type="entry name" value="alpha/beta hydrolase"/>
    <property type="match status" value="1"/>
</dbReference>
<dbReference type="PANTHER" id="PTHR10272">
    <property type="entry name" value="PLATELET-ACTIVATING FACTOR ACETYLHYDROLASE"/>
    <property type="match status" value="1"/>
</dbReference>
<dbReference type="RefSeq" id="WP_184492862.1">
    <property type="nucleotide sequence ID" value="NZ_JACIJO010000001.1"/>
</dbReference>
<keyword evidence="5" id="KW-0732">Signal</keyword>
<dbReference type="InterPro" id="IPR011990">
    <property type="entry name" value="TPR-like_helical_dom_sf"/>
</dbReference>
<feature type="chain" id="PRO_5032872920" evidence="5">
    <location>
        <begin position="20"/>
        <end position="514"/>
    </location>
</feature>
<evidence type="ECO:0000313" key="7">
    <source>
        <dbReference type="EMBL" id="MBB6324915.1"/>
    </source>
</evidence>
<evidence type="ECO:0000256" key="3">
    <source>
        <dbReference type="ARBA" id="ARBA00023098"/>
    </source>
</evidence>
<dbReference type="InterPro" id="IPR029058">
    <property type="entry name" value="AB_hydrolase_fold"/>
</dbReference>
<keyword evidence="4" id="KW-0802">TPR repeat</keyword>
<accession>A0A841MQT5</accession>
<evidence type="ECO:0000256" key="4">
    <source>
        <dbReference type="PROSITE-ProRule" id="PRU00339"/>
    </source>
</evidence>
<dbReference type="InterPro" id="IPR001375">
    <property type="entry name" value="Peptidase_S9_cat"/>
</dbReference>
<reference evidence="7 8" key="1">
    <citation type="submission" date="2020-08" db="EMBL/GenBank/DDBJ databases">
        <title>Genomic Encyclopedia of Type Strains, Phase IV (KMG-IV): sequencing the most valuable type-strain genomes for metagenomic binning, comparative biology and taxonomic classification.</title>
        <authorList>
            <person name="Goeker M."/>
        </authorList>
    </citation>
    <scope>NUCLEOTIDE SEQUENCE [LARGE SCALE GENOMIC DNA]</scope>
    <source>
        <strain evidence="7 8">DSM 102044</strain>
    </source>
</reference>
<evidence type="ECO:0000256" key="5">
    <source>
        <dbReference type="SAM" id="SignalP"/>
    </source>
</evidence>
<feature type="domain" description="Peptidase S9 prolyl oligopeptidase catalytic" evidence="6">
    <location>
        <begin position="160"/>
        <end position="258"/>
    </location>
</feature>
<feature type="signal peptide" evidence="5">
    <location>
        <begin position="1"/>
        <end position="19"/>
    </location>
</feature>
<dbReference type="Proteomes" id="UP000588604">
    <property type="component" value="Unassembled WGS sequence"/>
</dbReference>
<keyword evidence="3" id="KW-0443">Lipid metabolism</keyword>
<evidence type="ECO:0000256" key="2">
    <source>
        <dbReference type="ARBA" id="ARBA00022963"/>
    </source>
</evidence>
<dbReference type="Pfam" id="PF00326">
    <property type="entry name" value="Peptidase_S9"/>
    <property type="match status" value="1"/>
</dbReference>
<dbReference type="SMART" id="SM00028">
    <property type="entry name" value="TPR"/>
    <property type="match status" value="1"/>
</dbReference>
<proteinExistence type="predicted"/>
<evidence type="ECO:0000259" key="6">
    <source>
        <dbReference type="Pfam" id="PF00326"/>
    </source>
</evidence>
<keyword evidence="8" id="KW-1185">Reference proteome</keyword>
<feature type="repeat" description="TPR" evidence="4">
    <location>
        <begin position="466"/>
        <end position="499"/>
    </location>
</feature>
<dbReference type="PROSITE" id="PS50293">
    <property type="entry name" value="TPR_REGION"/>
    <property type="match status" value="1"/>
</dbReference>
<dbReference type="GO" id="GO:0003847">
    <property type="term" value="F:1-alkyl-2-acetylglycerophosphocholine esterase activity"/>
    <property type="evidence" value="ECO:0007669"/>
    <property type="project" value="TreeGrafter"/>
</dbReference>
<evidence type="ECO:0000313" key="8">
    <source>
        <dbReference type="Proteomes" id="UP000588604"/>
    </source>
</evidence>
<dbReference type="SUPFAM" id="SSF53474">
    <property type="entry name" value="alpha/beta-Hydrolases"/>
    <property type="match status" value="1"/>
</dbReference>
<dbReference type="PANTHER" id="PTHR10272:SF0">
    <property type="entry name" value="PLATELET-ACTIVATING FACTOR ACETYLHYDROLASE"/>
    <property type="match status" value="1"/>
</dbReference>
<dbReference type="EMBL" id="JACIJO010000001">
    <property type="protein sequence ID" value="MBB6324915.1"/>
    <property type="molecule type" value="Genomic_DNA"/>
</dbReference>
<dbReference type="GO" id="GO:0016042">
    <property type="term" value="P:lipid catabolic process"/>
    <property type="evidence" value="ECO:0007669"/>
    <property type="project" value="UniProtKB-KW"/>
</dbReference>
<evidence type="ECO:0000256" key="1">
    <source>
        <dbReference type="ARBA" id="ARBA00022801"/>
    </source>
</evidence>
<organism evidence="7 8">
    <name type="scientific">Algoriphagus iocasae</name>
    <dbReference type="NCBI Taxonomy" id="1836499"/>
    <lineage>
        <taxon>Bacteria</taxon>
        <taxon>Pseudomonadati</taxon>
        <taxon>Bacteroidota</taxon>
        <taxon>Cytophagia</taxon>
        <taxon>Cytophagales</taxon>
        <taxon>Cyclobacteriaceae</taxon>
        <taxon>Algoriphagus</taxon>
    </lineage>
</organism>
<dbReference type="SUPFAM" id="SSF48452">
    <property type="entry name" value="TPR-like"/>
    <property type="match status" value="1"/>
</dbReference>
<dbReference type="GO" id="GO:0008236">
    <property type="term" value="F:serine-type peptidase activity"/>
    <property type="evidence" value="ECO:0007669"/>
    <property type="project" value="InterPro"/>
</dbReference>
<dbReference type="PROSITE" id="PS50005">
    <property type="entry name" value="TPR"/>
    <property type="match status" value="1"/>
</dbReference>
<dbReference type="Gene3D" id="1.25.40.10">
    <property type="entry name" value="Tetratricopeptide repeat domain"/>
    <property type="match status" value="1"/>
</dbReference>
<gene>
    <name evidence="7" type="ORF">FHS59_000530</name>
</gene>
<keyword evidence="2" id="KW-0442">Lipid degradation</keyword>
<name>A0A841MQT5_9BACT</name>